<dbReference type="AlphaFoldDB" id="A0A165Z9C5"/>
<keyword evidence="2" id="KW-1133">Transmembrane helix</keyword>
<feature type="compositionally biased region" description="Basic and acidic residues" evidence="1">
    <location>
        <begin position="298"/>
        <end position="312"/>
    </location>
</feature>
<feature type="compositionally biased region" description="Low complexity" evidence="1">
    <location>
        <begin position="147"/>
        <end position="165"/>
    </location>
</feature>
<protein>
    <submittedName>
        <fullName evidence="4">Uncharacterized protein</fullName>
    </submittedName>
</protein>
<feature type="chain" id="PRO_5007869875" evidence="3">
    <location>
        <begin position="18"/>
        <end position="345"/>
    </location>
</feature>
<keyword evidence="3" id="KW-0732">Signal</keyword>
<reference evidence="4 5" key="1">
    <citation type="journal article" date="2016" name="Mol. Biol. Evol.">
        <title>Comparative Genomics of Early-Diverging Mushroom-Forming Fungi Provides Insights into the Origins of Lignocellulose Decay Capabilities.</title>
        <authorList>
            <person name="Nagy L.G."/>
            <person name="Riley R."/>
            <person name="Tritt A."/>
            <person name="Adam C."/>
            <person name="Daum C."/>
            <person name="Floudas D."/>
            <person name="Sun H."/>
            <person name="Yadav J.S."/>
            <person name="Pangilinan J."/>
            <person name="Larsson K.H."/>
            <person name="Matsuura K."/>
            <person name="Barry K."/>
            <person name="Labutti K."/>
            <person name="Kuo R."/>
            <person name="Ohm R.A."/>
            <person name="Bhattacharya S.S."/>
            <person name="Shirouzu T."/>
            <person name="Yoshinaga Y."/>
            <person name="Martin F.M."/>
            <person name="Grigoriev I.V."/>
            <person name="Hibbett D.S."/>
        </authorList>
    </citation>
    <scope>NUCLEOTIDE SEQUENCE [LARGE SCALE GENOMIC DNA]</scope>
    <source>
        <strain evidence="4 5">HHB12029</strain>
    </source>
</reference>
<gene>
    <name evidence="4" type="ORF">EXIGLDRAFT_780805</name>
</gene>
<feature type="region of interest" description="Disordered" evidence="1">
    <location>
        <begin position="293"/>
        <end position="312"/>
    </location>
</feature>
<evidence type="ECO:0000313" key="5">
    <source>
        <dbReference type="Proteomes" id="UP000077266"/>
    </source>
</evidence>
<feature type="transmembrane region" description="Helical" evidence="2">
    <location>
        <begin position="230"/>
        <end position="251"/>
    </location>
</feature>
<feature type="region of interest" description="Disordered" evidence="1">
    <location>
        <begin position="136"/>
        <end position="186"/>
    </location>
</feature>
<dbReference type="InParanoid" id="A0A165Z9C5"/>
<dbReference type="Proteomes" id="UP000077266">
    <property type="component" value="Unassembled WGS sequence"/>
</dbReference>
<evidence type="ECO:0000256" key="3">
    <source>
        <dbReference type="SAM" id="SignalP"/>
    </source>
</evidence>
<proteinExistence type="predicted"/>
<sequence>MLPTVLVFAAILSDASAGFSVPPTMVQCQKAEFTWDSYIPGAEIEIYLKGSEGGDARYVEATGDTVTSRGGAWLVDIPPGHVYEFNLWGLQVLGAEIQDSTTASVSPNPTGDDSCAFADDAITDGTATHALETLLPLRSRPFQGQPSSTTSSMTRTTTVSHTTTTMEASSAGSEHPNPPIALPQSTNSLSVSFSTSTFLQSNIPASPSQGQSSSASYSGDRTHSQLRRSVIVAACTVGAVIVAITSMIIILRYRRRHRASPVPYPLFGSLPQLQETGRERKRAAMELLFRKRSPTRAQDSDTGERPELLREENARLRDAVAHLQGRVREWENGELETLPSYNSES</sequence>
<evidence type="ECO:0000256" key="1">
    <source>
        <dbReference type="SAM" id="MobiDB-lite"/>
    </source>
</evidence>
<evidence type="ECO:0000256" key="2">
    <source>
        <dbReference type="SAM" id="Phobius"/>
    </source>
</evidence>
<dbReference type="EMBL" id="KV426469">
    <property type="protein sequence ID" value="KZV80569.1"/>
    <property type="molecule type" value="Genomic_DNA"/>
</dbReference>
<organism evidence="4 5">
    <name type="scientific">Exidia glandulosa HHB12029</name>
    <dbReference type="NCBI Taxonomy" id="1314781"/>
    <lineage>
        <taxon>Eukaryota</taxon>
        <taxon>Fungi</taxon>
        <taxon>Dikarya</taxon>
        <taxon>Basidiomycota</taxon>
        <taxon>Agaricomycotina</taxon>
        <taxon>Agaricomycetes</taxon>
        <taxon>Auriculariales</taxon>
        <taxon>Exidiaceae</taxon>
        <taxon>Exidia</taxon>
    </lineage>
</organism>
<feature type="signal peptide" evidence="3">
    <location>
        <begin position="1"/>
        <end position="17"/>
    </location>
</feature>
<accession>A0A165Z9C5</accession>
<keyword evidence="2" id="KW-0472">Membrane</keyword>
<name>A0A165Z9C5_EXIGL</name>
<evidence type="ECO:0000313" key="4">
    <source>
        <dbReference type="EMBL" id="KZV80569.1"/>
    </source>
</evidence>
<keyword evidence="2" id="KW-0812">Transmembrane</keyword>
<keyword evidence="5" id="KW-1185">Reference proteome</keyword>